<evidence type="ECO:0000313" key="3">
    <source>
        <dbReference type="Proteomes" id="UP000247409"/>
    </source>
</evidence>
<dbReference type="EMBL" id="NBIV01000339">
    <property type="protein sequence ID" value="PXF40230.1"/>
    <property type="molecule type" value="Genomic_DNA"/>
</dbReference>
<protein>
    <recommendedName>
        <fullName evidence="1">BZIP domain-containing protein</fullName>
    </recommendedName>
</protein>
<evidence type="ECO:0000313" key="2">
    <source>
        <dbReference type="EMBL" id="PXF40230.1"/>
    </source>
</evidence>
<dbReference type="InterPro" id="IPR046347">
    <property type="entry name" value="bZIP_sf"/>
</dbReference>
<dbReference type="PROSITE" id="PS50217">
    <property type="entry name" value="BZIP"/>
    <property type="match status" value="1"/>
</dbReference>
<keyword evidence="3" id="KW-1185">Reference proteome</keyword>
<evidence type="ECO:0000259" key="1">
    <source>
        <dbReference type="PROSITE" id="PS50217"/>
    </source>
</evidence>
<dbReference type="Gene3D" id="1.20.5.170">
    <property type="match status" value="1"/>
</dbReference>
<feature type="domain" description="BZIP" evidence="1">
    <location>
        <begin position="95"/>
        <end position="144"/>
    </location>
</feature>
<comment type="caution">
    <text evidence="2">The sequence shown here is derived from an EMBL/GenBank/DDBJ whole genome shotgun (WGS) entry which is preliminary data.</text>
</comment>
<reference evidence="2 3" key="1">
    <citation type="journal article" date="2018" name="Mol. Biol. Evol.">
        <title>Analysis of the draft genome of the red seaweed Gracilariopsis chorda provides insights into genome size evolution in Rhodophyta.</title>
        <authorList>
            <person name="Lee J."/>
            <person name="Yang E.C."/>
            <person name="Graf L."/>
            <person name="Yang J.H."/>
            <person name="Qiu H."/>
            <person name="Zel Zion U."/>
            <person name="Chan C.X."/>
            <person name="Stephens T.G."/>
            <person name="Weber A.P.M."/>
            <person name="Boo G.H."/>
            <person name="Boo S.M."/>
            <person name="Kim K.M."/>
            <person name="Shin Y."/>
            <person name="Jung M."/>
            <person name="Lee S.J."/>
            <person name="Yim H.S."/>
            <person name="Lee J.H."/>
            <person name="Bhattacharya D."/>
            <person name="Yoon H.S."/>
        </authorList>
    </citation>
    <scope>NUCLEOTIDE SEQUENCE [LARGE SCALE GENOMIC DNA]</scope>
    <source>
        <strain evidence="2 3">SKKU-2015</strain>
        <tissue evidence="2">Whole body</tissue>
    </source>
</reference>
<dbReference type="PROSITE" id="PS00036">
    <property type="entry name" value="BZIP_BASIC"/>
    <property type="match status" value="1"/>
</dbReference>
<proteinExistence type="predicted"/>
<sequence>MFCGHDGQCGCFVNQYVMPPLTAQPQPQPEMHDNLLDTAFQTPLLDEACLLPTTATAAAPLPAPFATAPQQPADAAACDVRRNRAPKRTASQLAYDKRQARILRNRESARRSRLRSKLRVQGLESAFASMSSENDALRNCVRQLLPVCLQRCPRLSGRLMHLLRDAQLVDALDGAGAAFVPGSC</sequence>
<name>A0A2V3IGF3_9FLOR</name>
<gene>
    <name evidence="2" type="ORF">BWQ96_10068</name>
</gene>
<dbReference type="Proteomes" id="UP000247409">
    <property type="component" value="Unassembled WGS sequence"/>
</dbReference>
<organism evidence="2 3">
    <name type="scientific">Gracilariopsis chorda</name>
    <dbReference type="NCBI Taxonomy" id="448386"/>
    <lineage>
        <taxon>Eukaryota</taxon>
        <taxon>Rhodophyta</taxon>
        <taxon>Florideophyceae</taxon>
        <taxon>Rhodymeniophycidae</taxon>
        <taxon>Gracilariales</taxon>
        <taxon>Gracilariaceae</taxon>
        <taxon>Gracilariopsis</taxon>
    </lineage>
</organism>
<dbReference type="InterPro" id="IPR004827">
    <property type="entry name" value="bZIP"/>
</dbReference>
<dbReference type="SUPFAM" id="SSF57959">
    <property type="entry name" value="Leucine zipper domain"/>
    <property type="match status" value="1"/>
</dbReference>
<accession>A0A2V3IGF3</accession>
<dbReference type="Pfam" id="PF00170">
    <property type="entry name" value="bZIP_1"/>
    <property type="match status" value="1"/>
</dbReference>
<dbReference type="SMART" id="SM00338">
    <property type="entry name" value="BRLZ"/>
    <property type="match status" value="1"/>
</dbReference>
<dbReference type="AlphaFoldDB" id="A0A2V3IGF3"/>
<dbReference type="GO" id="GO:0003700">
    <property type="term" value="F:DNA-binding transcription factor activity"/>
    <property type="evidence" value="ECO:0007669"/>
    <property type="project" value="InterPro"/>
</dbReference>